<organism evidence="5 6">
    <name type="scientific">[Myrmecia] bisecta</name>
    <dbReference type="NCBI Taxonomy" id="41462"/>
    <lineage>
        <taxon>Eukaryota</taxon>
        <taxon>Viridiplantae</taxon>
        <taxon>Chlorophyta</taxon>
        <taxon>core chlorophytes</taxon>
        <taxon>Trebouxiophyceae</taxon>
        <taxon>Trebouxiales</taxon>
        <taxon>Trebouxiaceae</taxon>
        <taxon>Myrmecia</taxon>
    </lineage>
</organism>
<comment type="caution">
    <text evidence="5">The sequence shown here is derived from an EMBL/GenBank/DDBJ whole genome shotgun (WGS) entry which is preliminary data.</text>
</comment>
<dbReference type="Gene3D" id="3.40.50.1440">
    <property type="entry name" value="Tubulin/FtsZ, GTPase domain"/>
    <property type="match status" value="1"/>
</dbReference>
<name>A0AAW1PKG8_9CHLO</name>
<evidence type="ECO:0000313" key="6">
    <source>
        <dbReference type="Proteomes" id="UP001489004"/>
    </source>
</evidence>
<gene>
    <name evidence="5" type="ORF">WJX72_004870</name>
</gene>
<dbReference type="SMART" id="SM00864">
    <property type="entry name" value="Tubulin"/>
    <property type="match status" value="1"/>
</dbReference>
<feature type="compositionally biased region" description="Low complexity" evidence="3">
    <location>
        <begin position="29"/>
        <end position="40"/>
    </location>
</feature>
<keyword evidence="1" id="KW-0547">Nucleotide-binding</keyword>
<dbReference type="InterPro" id="IPR003008">
    <property type="entry name" value="Tubulin_FtsZ_GTPase"/>
</dbReference>
<protein>
    <recommendedName>
        <fullName evidence="4">Tubulin/FtsZ GTPase domain-containing protein</fullName>
    </recommendedName>
</protein>
<evidence type="ECO:0000256" key="3">
    <source>
        <dbReference type="SAM" id="MobiDB-lite"/>
    </source>
</evidence>
<dbReference type="InterPro" id="IPR045061">
    <property type="entry name" value="FtsZ/CetZ"/>
</dbReference>
<accession>A0AAW1PKG8</accession>
<dbReference type="GO" id="GO:0051301">
    <property type="term" value="P:cell division"/>
    <property type="evidence" value="ECO:0007669"/>
    <property type="project" value="TreeGrafter"/>
</dbReference>
<evidence type="ECO:0000256" key="1">
    <source>
        <dbReference type="ARBA" id="ARBA00022741"/>
    </source>
</evidence>
<feature type="domain" description="Tubulin/FtsZ GTPase" evidence="4">
    <location>
        <begin position="50"/>
        <end position="258"/>
    </location>
</feature>
<feature type="region of interest" description="Disordered" evidence="3">
    <location>
        <begin position="599"/>
        <end position="625"/>
    </location>
</feature>
<dbReference type="GO" id="GO:0032153">
    <property type="term" value="C:cell division site"/>
    <property type="evidence" value="ECO:0007669"/>
    <property type="project" value="TreeGrafter"/>
</dbReference>
<dbReference type="PANTHER" id="PTHR30314">
    <property type="entry name" value="CELL DIVISION PROTEIN FTSZ-RELATED"/>
    <property type="match status" value="1"/>
</dbReference>
<proteinExistence type="predicted"/>
<dbReference type="GO" id="GO:0005737">
    <property type="term" value="C:cytoplasm"/>
    <property type="evidence" value="ECO:0007669"/>
    <property type="project" value="TreeGrafter"/>
</dbReference>
<dbReference type="GO" id="GO:0048285">
    <property type="term" value="P:organelle fission"/>
    <property type="evidence" value="ECO:0007669"/>
    <property type="project" value="TreeGrafter"/>
</dbReference>
<feature type="region of interest" description="Disordered" evidence="3">
    <location>
        <begin position="1"/>
        <end position="40"/>
    </location>
</feature>
<dbReference type="InterPro" id="IPR036525">
    <property type="entry name" value="Tubulin/FtsZ_GTPase_sf"/>
</dbReference>
<sequence>MDVPSRLPWGSSGSQTARRLAGPQAAIRSQTSTEASLSSSTIDAGHLEGKLKIIGVGNRGSSVVGRLIQQSRISGAELWCLDSDRNVLDASGAPNTILIPKETVVAGSGGLAEPGATTVLPAEDMERIVGEGAADKHGHGNVNVGDGGVAFVLTSGGTIPGGSDTVVQLVRSLRAAGHFTAVAVTRPFEFEGSRKVDAADRLISLLEEAAHLVVVIEQDVLSKVTGGAAMTVAEATMIADNALEHTVRSILAALQAPEILKSTAGALIWHGRDLRRYRRLLSPPIQRLLTCPGTAALGRGVASMPAAYVNQMGASQALMHLASDAVRAAAESPFLEDSIQQASAVLCCISLPSSKQSFTGADGEVIVMHSLRDYDAEKAGSRMAVQAAAGALRLATGQSCQDIVLCAVSRDVPGPQHAQRPQQRLPPSNWNAMSALAGGTARRAPLPKLPPLRPDEQARPAPPSHAPAMRQSPFSGPSRPPASPSDPTHRPRDDLPGPAWNSRDEAESSLASWDEAPLPDAVVSPELSMGDYLVDSLTAQSLDLPPQAAKWRQQQRTADTVRPQLVVQEAAEWDSDEDEEPDAQAAGLAKSLRGLLGGPRAKEVDVKERTSGILQNDRSELWDLE</sequence>
<evidence type="ECO:0000313" key="5">
    <source>
        <dbReference type="EMBL" id="KAK9810099.1"/>
    </source>
</evidence>
<dbReference type="SUPFAM" id="SSF52490">
    <property type="entry name" value="Tubulin nucleotide-binding domain-like"/>
    <property type="match status" value="1"/>
</dbReference>
<evidence type="ECO:0000259" key="4">
    <source>
        <dbReference type="SMART" id="SM00864"/>
    </source>
</evidence>
<dbReference type="EMBL" id="JALJOR010000010">
    <property type="protein sequence ID" value="KAK9810099.1"/>
    <property type="molecule type" value="Genomic_DNA"/>
</dbReference>
<feature type="region of interest" description="Disordered" evidence="3">
    <location>
        <begin position="413"/>
        <end position="514"/>
    </location>
</feature>
<keyword evidence="2" id="KW-0342">GTP-binding</keyword>
<evidence type="ECO:0000256" key="2">
    <source>
        <dbReference type="ARBA" id="ARBA00023134"/>
    </source>
</evidence>
<dbReference type="AlphaFoldDB" id="A0AAW1PKG8"/>
<keyword evidence="6" id="KW-1185">Reference proteome</keyword>
<dbReference type="GO" id="GO:0005525">
    <property type="term" value="F:GTP binding"/>
    <property type="evidence" value="ECO:0007669"/>
    <property type="project" value="UniProtKB-KW"/>
</dbReference>
<dbReference type="PANTHER" id="PTHR30314:SF31">
    <property type="entry name" value="TUBULIN_FTSZ DOMAIN CONTAINING PROTEIN"/>
    <property type="match status" value="1"/>
</dbReference>
<dbReference type="Proteomes" id="UP001489004">
    <property type="component" value="Unassembled WGS sequence"/>
</dbReference>
<reference evidence="5 6" key="1">
    <citation type="journal article" date="2024" name="Nat. Commun.">
        <title>Phylogenomics reveals the evolutionary origins of lichenization in chlorophyte algae.</title>
        <authorList>
            <person name="Puginier C."/>
            <person name="Libourel C."/>
            <person name="Otte J."/>
            <person name="Skaloud P."/>
            <person name="Haon M."/>
            <person name="Grisel S."/>
            <person name="Petersen M."/>
            <person name="Berrin J.G."/>
            <person name="Delaux P.M."/>
            <person name="Dal Grande F."/>
            <person name="Keller J."/>
        </authorList>
    </citation>
    <scope>NUCLEOTIDE SEQUENCE [LARGE SCALE GENOMIC DNA]</scope>
    <source>
        <strain evidence="5 6">SAG 2043</strain>
    </source>
</reference>
<feature type="compositionally biased region" description="Basic and acidic residues" evidence="3">
    <location>
        <begin position="600"/>
        <end position="610"/>
    </location>
</feature>
<feature type="compositionally biased region" description="Polar residues" evidence="3">
    <location>
        <begin position="419"/>
        <end position="432"/>
    </location>
</feature>
<dbReference type="GO" id="GO:0003924">
    <property type="term" value="F:GTPase activity"/>
    <property type="evidence" value="ECO:0007669"/>
    <property type="project" value="InterPro"/>
</dbReference>